<evidence type="ECO:0000313" key="4">
    <source>
        <dbReference type="EMBL" id="SFN58992.1"/>
    </source>
</evidence>
<feature type="domain" description="GST C-terminal" evidence="3">
    <location>
        <begin position="90"/>
        <end position="209"/>
    </location>
</feature>
<dbReference type="CDD" id="cd03046">
    <property type="entry name" value="GST_N_GTT1_like"/>
    <property type="match status" value="1"/>
</dbReference>
<dbReference type="SFLD" id="SFLDG00358">
    <property type="entry name" value="Main_(cytGST)"/>
    <property type="match status" value="1"/>
</dbReference>
<name>A0A1I5A950_9GAMM</name>
<organism evidence="4 5">
    <name type="scientific">Dokdonella immobilis</name>
    <dbReference type="NCBI Taxonomy" id="578942"/>
    <lineage>
        <taxon>Bacteria</taxon>
        <taxon>Pseudomonadati</taxon>
        <taxon>Pseudomonadota</taxon>
        <taxon>Gammaproteobacteria</taxon>
        <taxon>Lysobacterales</taxon>
        <taxon>Rhodanobacteraceae</taxon>
        <taxon>Dokdonella</taxon>
    </lineage>
</organism>
<comment type="similarity">
    <text evidence="1">Belongs to the GST superfamily.</text>
</comment>
<dbReference type="CDD" id="cd03207">
    <property type="entry name" value="GST_C_8"/>
    <property type="match status" value="1"/>
</dbReference>
<evidence type="ECO:0000313" key="5">
    <source>
        <dbReference type="Proteomes" id="UP000198575"/>
    </source>
</evidence>
<dbReference type="PROSITE" id="PS50404">
    <property type="entry name" value="GST_NTER"/>
    <property type="match status" value="1"/>
</dbReference>
<evidence type="ECO:0000259" key="2">
    <source>
        <dbReference type="PROSITE" id="PS50404"/>
    </source>
</evidence>
<dbReference type="GO" id="GO:0016740">
    <property type="term" value="F:transferase activity"/>
    <property type="evidence" value="ECO:0007669"/>
    <property type="project" value="UniProtKB-KW"/>
</dbReference>
<dbReference type="EMBL" id="FOVF01000034">
    <property type="protein sequence ID" value="SFN58992.1"/>
    <property type="molecule type" value="Genomic_DNA"/>
</dbReference>
<protein>
    <submittedName>
        <fullName evidence="4">Glutathione S-transferase</fullName>
    </submittedName>
</protein>
<dbReference type="PANTHER" id="PTHR44051:SF8">
    <property type="entry name" value="GLUTATHIONE S-TRANSFERASE GSTA"/>
    <property type="match status" value="1"/>
</dbReference>
<gene>
    <name evidence="4" type="ORF">SAMN05216289_1341</name>
</gene>
<dbReference type="Pfam" id="PF00043">
    <property type="entry name" value="GST_C"/>
    <property type="match status" value="1"/>
</dbReference>
<evidence type="ECO:0000259" key="3">
    <source>
        <dbReference type="PROSITE" id="PS50405"/>
    </source>
</evidence>
<dbReference type="OrthoDB" id="9797500at2"/>
<dbReference type="RefSeq" id="WP_092410207.1">
    <property type="nucleotide sequence ID" value="NZ_FOVF01000034.1"/>
</dbReference>
<dbReference type="InterPro" id="IPR036249">
    <property type="entry name" value="Thioredoxin-like_sf"/>
</dbReference>
<dbReference type="PROSITE" id="PS50405">
    <property type="entry name" value="GST_CTER"/>
    <property type="match status" value="1"/>
</dbReference>
<dbReference type="Gene3D" id="3.40.30.10">
    <property type="entry name" value="Glutaredoxin"/>
    <property type="match status" value="1"/>
</dbReference>
<reference evidence="4 5" key="1">
    <citation type="submission" date="2016-10" db="EMBL/GenBank/DDBJ databases">
        <authorList>
            <person name="de Groot N.N."/>
        </authorList>
    </citation>
    <scope>NUCLEOTIDE SEQUENCE [LARGE SCALE GENOMIC DNA]</scope>
    <source>
        <strain evidence="4 5">CGMCC 1.7659</strain>
    </source>
</reference>
<proteinExistence type="inferred from homology"/>
<dbReference type="FunFam" id="3.40.30.10:FF:000331">
    <property type="entry name" value="Glutathione S-transferase"/>
    <property type="match status" value="1"/>
</dbReference>
<feature type="domain" description="GST N-terminal" evidence="2">
    <location>
        <begin position="9"/>
        <end position="87"/>
    </location>
</feature>
<dbReference type="InterPro" id="IPR010987">
    <property type="entry name" value="Glutathione-S-Trfase_C-like"/>
</dbReference>
<dbReference type="PANTHER" id="PTHR44051">
    <property type="entry name" value="GLUTATHIONE S-TRANSFERASE-RELATED"/>
    <property type="match status" value="1"/>
</dbReference>
<dbReference type="Proteomes" id="UP000198575">
    <property type="component" value="Unassembled WGS sequence"/>
</dbReference>
<dbReference type="AlphaFoldDB" id="A0A1I5A950"/>
<keyword evidence="4" id="KW-0808">Transferase</keyword>
<dbReference type="SUPFAM" id="SSF47616">
    <property type="entry name" value="GST C-terminal domain-like"/>
    <property type="match status" value="1"/>
</dbReference>
<sequence length="214" mass="24511">MSQLVLYTFDWVPEPPRGYVRDLRVRWALEEAGLPYRVESVSFRARGAEHFAHQPFGQVPWLTDGDLSIFESGAILLHLGERSEKLMPPQAQRRSEVKQWLFAALASVEAASQPWSFFKFSNAQPDTPMFRMFEDFLQVHRLPHMEKVLADREWLAGSFSVADILMVDVLRLVNRFEGLQSFPACRDYVARATARPAFLKAHSDQMAHFAAADN</sequence>
<dbReference type="Gene3D" id="1.20.1050.10">
    <property type="match status" value="1"/>
</dbReference>
<dbReference type="InterPro" id="IPR004045">
    <property type="entry name" value="Glutathione_S-Trfase_N"/>
</dbReference>
<evidence type="ECO:0000256" key="1">
    <source>
        <dbReference type="RuleBase" id="RU003494"/>
    </source>
</evidence>
<keyword evidence="5" id="KW-1185">Reference proteome</keyword>
<dbReference type="STRING" id="578942.SAMN05216289_1341"/>
<dbReference type="InterPro" id="IPR036282">
    <property type="entry name" value="Glutathione-S-Trfase_C_sf"/>
</dbReference>
<dbReference type="SUPFAM" id="SSF52833">
    <property type="entry name" value="Thioredoxin-like"/>
    <property type="match status" value="1"/>
</dbReference>
<dbReference type="Pfam" id="PF02798">
    <property type="entry name" value="GST_N"/>
    <property type="match status" value="1"/>
</dbReference>
<dbReference type="InterPro" id="IPR040079">
    <property type="entry name" value="Glutathione_S-Trfase"/>
</dbReference>
<accession>A0A1I5A950</accession>
<dbReference type="SFLD" id="SFLDS00019">
    <property type="entry name" value="Glutathione_Transferase_(cytos"/>
    <property type="match status" value="1"/>
</dbReference>
<dbReference type="InterPro" id="IPR004046">
    <property type="entry name" value="GST_C"/>
</dbReference>